<dbReference type="GO" id="GO:0006465">
    <property type="term" value="P:signal peptide processing"/>
    <property type="evidence" value="ECO:0007669"/>
    <property type="project" value="UniProtKB-UniRule"/>
</dbReference>
<dbReference type="GO" id="GO:0004252">
    <property type="term" value="F:serine-type endopeptidase activity"/>
    <property type="evidence" value="ECO:0007669"/>
    <property type="project" value="UniProtKB-UniRule"/>
</dbReference>
<feature type="transmembrane region" description="Helical" evidence="8">
    <location>
        <begin position="427"/>
        <end position="448"/>
    </location>
</feature>
<evidence type="ECO:0000259" key="9">
    <source>
        <dbReference type="Pfam" id="PF00717"/>
    </source>
</evidence>
<evidence type="ECO:0000256" key="7">
    <source>
        <dbReference type="SAM" id="MobiDB-lite"/>
    </source>
</evidence>
<organism evidence="10 11">
    <name type="scientific">Thermalbibacter longus</name>
    <dbReference type="NCBI Taxonomy" id="2951981"/>
    <lineage>
        <taxon>Bacteria</taxon>
        <taxon>Pseudomonadati</taxon>
        <taxon>Thermomicrobiota</taxon>
        <taxon>Thermomicrobia</taxon>
        <taxon>Thermomicrobiales</taxon>
        <taxon>Thermomicrobiaceae</taxon>
        <taxon>Thermalbibacter</taxon>
    </lineage>
</organism>
<dbReference type="SUPFAM" id="SSF51306">
    <property type="entry name" value="LexA/Signal peptidase"/>
    <property type="match status" value="1"/>
</dbReference>
<reference evidence="10" key="1">
    <citation type="submission" date="2022-06" db="EMBL/GenBank/DDBJ databases">
        <title>CFH 74404 Thermomicrobiaceae sp.</title>
        <authorList>
            <person name="Ming H."/>
            <person name="Li W.-J."/>
            <person name="Zhao Z."/>
        </authorList>
    </citation>
    <scope>NUCLEOTIDE SEQUENCE</scope>
    <source>
        <strain evidence="10">CFH 74404</strain>
    </source>
</reference>
<feature type="transmembrane region" description="Helical" evidence="8">
    <location>
        <begin position="128"/>
        <end position="148"/>
    </location>
</feature>
<evidence type="ECO:0000256" key="4">
    <source>
        <dbReference type="ARBA" id="ARBA00022989"/>
    </source>
</evidence>
<keyword evidence="4 8" id="KW-1133">Transmembrane helix</keyword>
<accession>A0AA42B9W7</accession>
<dbReference type="InterPro" id="IPR015927">
    <property type="entry name" value="Peptidase_S24_S26A/B/C"/>
</dbReference>
<dbReference type="EC" id="3.4.21.89" evidence="6"/>
<dbReference type="GO" id="GO:0016020">
    <property type="term" value="C:membrane"/>
    <property type="evidence" value="ECO:0007669"/>
    <property type="project" value="UniProtKB-SubCell"/>
</dbReference>
<dbReference type="RefSeq" id="WP_284055564.1">
    <property type="nucleotide sequence ID" value="NZ_JAMSLR010000001.1"/>
</dbReference>
<keyword evidence="10" id="KW-0378">Hydrolase</keyword>
<evidence type="ECO:0000256" key="6">
    <source>
        <dbReference type="NCBIfam" id="TIGR02228"/>
    </source>
</evidence>
<dbReference type="NCBIfam" id="TIGR02228">
    <property type="entry name" value="sigpep_I_arch"/>
    <property type="match status" value="1"/>
</dbReference>
<gene>
    <name evidence="10" type="ORF">NET02_01305</name>
</gene>
<dbReference type="AlphaFoldDB" id="A0AA42B9W7"/>
<dbReference type="InterPro" id="IPR001733">
    <property type="entry name" value="Peptidase_S26B"/>
</dbReference>
<name>A0AA42B9W7_9BACT</name>
<evidence type="ECO:0000256" key="5">
    <source>
        <dbReference type="ARBA" id="ARBA00023136"/>
    </source>
</evidence>
<protein>
    <recommendedName>
        <fullName evidence="6">Signal peptidase I</fullName>
        <ecNumber evidence="6">3.4.21.89</ecNumber>
    </recommendedName>
</protein>
<dbReference type="Gene3D" id="2.10.109.10">
    <property type="entry name" value="Umud Fragment, subunit A"/>
    <property type="match status" value="1"/>
</dbReference>
<evidence type="ECO:0000256" key="8">
    <source>
        <dbReference type="SAM" id="Phobius"/>
    </source>
</evidence>
<feature type="transmembrane region" description="Helical" evidence="8">
    <location>
        <begin position="169"/>
        <end position="194"/>
    </location>
</feature>
<dbReference type="Pfam" id="PF00717">
    <property type="entry name" value="Peptidase_S24"/>
    <property type="match status" value="1"/>
</dbReference>
<sequence>MRRWAYLTTMFALFWAWFFLFRPAALGGPASYVIVSGISVEPTLYAGDLVITRRQDTYQIGDVVAFRVDDGLVIHRIVGLTPEGTYVLRGDNRNSDDLWHPTADEVVGRMWLRLPGMGRWVQRLREPASFAALVAVLGLISLPGLGTARDARRRRRMRAATGSSGWGTLSLWVSAVAVAAALAVAFGALAVYALRQPLQRTEEVERLRYEHAAAFSYTLEVAPSTLYPEGAVGPVTPSVAPAQQPAGTAPPPGAGADRERVTGTAVYTREPRRLLLDIRYSLNAPEPAYVAGEYRVDLEVRAGADGWSKVLPLVEPASFGGTQLMLSVPVDLEQVRALIAVVEEETGFEPGAYQLTVIPEIRVRGRIGDQPVDEVYAPPFRMTWNRSHLVLDGELARSEPHSVAEPVARPAQIGLLGLDMPVGMARIVALAGLVASLLGLAAAGGLLVRHRAAPPAGRARLRRHRWSGP</sequence>
<feature type="region of interest" description="Disordered" evidence="7">
    <location>
        <begin position="237"/>
        <end position="260"/>
    </location>
</feature>
<keyword evidence="5 8" id="KW-0472">Membrane</keyword>
<dbReference type="GO" id="GO:0009003">
    <property type="term" value="F:signal peptidase activity"/>
    <property type="evidence" value="ECO:0007669"/>
    <property type="project" value="UniProtKB-EC"/>
</dbReference>
<dbReference type="EMBL" id="JAMSLR010000001">
    <property type="protein sequence ID" value="MCM8747779.1"/>
    <property type="molecule type" value="Genomic_DNA"/>
</dbReference>
<keyword evidence="3 8" id="KW-0812">Transmembrane</keyword>
<feature type="domain" description="Peptidase S24/S26A/S26B/S26C" evidence="9">
    <location>
        <begin position="30"/>
        <end position="98"/>
    </location>
</feature>
<comment type="caution">
    <text evidence="10">The sequence shown here is derived from an EMBL/GenBank/DDBJ whole genome shotgun (WGS) entry which is preliminary data.</text>
</comment>
<keyword evidence="11" id="KW-1185">Reference proteome</keyword>
<dbReference type="Proteomes" id="UP001165306">
    <property type="component" value="Unassembled WGS sequence"/>
</dbReference>
<dbReference type="InterPro" id="IPR036286">
    <property type="entry name" value="LexA/Signal_pep-like_sf"/>
</dbReference>
<proteinExistence type="predicted"/>
<evidence type="ECO:0000256" key="3">
    <source>
        <dbReference type="ARBA" id="ARBA00022692"/>
    </source>
</evidence>
<dbReference type="CDD" id="cd06462">
    <property type="entry name" value="Peptidase_S24_S26"/>
    <property type="match status" value="1"/>
</dbReference>
<keyword evidence="2" id="KW-0645">Protease</keyword>
<evidence type="ECO:0000313" key="11">
    <source>
        <dbReference type="Proteomes" id="UP001165306"/>
    </source>
</evidence>
<evidence type="ECO:0000256" key="1">
    <source>
        <dbReference type="ARBA" id="ARBA00004370"/>
    </source>
</evidence>
<comment type="subcellular location">
    <subcellularLocation>
        <location evidence="1">Membrane</location>
    </subcellularLocation>
</comment>
<evidence type="ECO:0000256" key="2">
    <source>
        <dbReference type="ARBA" id="ARBA00022670"/>
    </source>
</evidence>
<evidence type="ECO:0000313" key="10">
    <source>
        <dbReference type="EMBL" id="MCM8747779.1"/>
    </source>
</evidence>